<dbReference type="EMBL" id="BNJG01000002">
    <property type="protein sequence ID" value="GHO57548.1"/>
    <property type="molecule type" value="Genomic_DNA"/>
</dbReference>
<keyword evidence="3" id="KW-1185">Reference proteome</keyword>
<feature type="region of interest" description="Disordered" evidence="1">
    <location>
        <begin position="212"/>
        <end position="256"/>
    </location>
</feature>
<proteinExistence type="predicted"/>
<sequence length="256" mass="29549">MTGPFLQVCQRLQMPALMRLKLNRKLYRPAPPHPPGKRGAPRKDGDLFQGSRPETWGKPDASWNGTDWRGKPLSVQVWQHLHVQQARQVEVTVFRVLREGANGTKRDPRKSWFVWVGEQELAPGEVASSYRYRFSHEHSYRFLKQDLLWTKVHVRTPKQFERWSLVVASAMNQIVLTRSLGQASYCPWERRRDRVTPRQVRRVMAGILSQVGTPARVPKPREKSPGRPTGATGMKAARFDVVRKPKPVPKKPRKRA</sequence>
<name>A0ABQ3UXZ6_9CHLR</name>
<dbReference type="SUPFAM" id="SSF53098">
    <property type="entry name" value="Ribonuclease H-like"/>
    <property type="match status" value="1"/>
</dbReference>
<protein>
    <recommendedName>
        <fullName evidence="4">Transposase IS4-like domain-containing protein</fullName>
    </recommendedName>
</protein>
<evidence type="ECO:0000313" key="2">
    <source>
        <dbReference type="EMBL" id="GHO57548.1"/>
    </source>
</evidence>
<dbReference type="Proteomes" id="UP000654345">
    <property type="component" value="Unassembled WGS sequence"/>
</dbReference>
<dbReference type="InterPro" id="IPR012337">
    <property type="entry name" value="RNaseH-like_sf"/>
</dbReference>
<comment type="caution">
    <text evidence="2">The sequence shown here is derived from an EMBL/GenBank/DDBJ whole genome shotgun (WGS) entry which is preliminary data.</text>
</comment>
<evidence type="ECO:0008006" key="4">
    <source>
        <dbReference type="Google" id="ProtNLM"/>
    </source>
</evidence>
<gene>
    <name evidence="2" type="ORF">KSB_60230</name>
</gene>
<accession>A0ABQ3UXZ6</accession>
<organism evidence="2 3">
    <name type="scientific">Ktedonobacter robiniae</name>
    <dbReference type="NCBI Taxonomy" id="2778365"/>
    <lineage>
        <taxon>Bacteria</taxon>
        <taxon>Bacillati</taxon>
        <taxon>Chloroflexota</taxon>
        <taxon>Ktedonobacteria</taxon>
        <taxon>Ktedonobacterales</taxon>
        <taxon>Ktedonobacteraceae</taxon>
        <taxon>Ktedonobacter</taxon>
    </lineage>
</organism>
<feature type="compositionally biased region" description="Basic residues" evidence="1">
    <location>
        <begin position="244"/>
        <end position="256"/>
    </location>
</feature>
<reference evidence="2 3" key="1">
    <citation type="journal article" date="2021" name="Int. J. Syst. Evol. Microbiol.">
        <title>Reticulibacter mediterranei gen. nov., sp. nov., within the new family Reticulibacteraceae fam. nov., and Ktedonospora formicarum gen. nov., sp. nov., Ktedonobacter robiniae sp. nov., Dictyobacter formicarum sp. nov. and Dictyobacter arantiisoli sp. nov., belonging to the class Ktedonobacteria.</title>
        <authorList>
            <person name="Yabe S."/>
            <person name="Zheng Y."/>
            <person name="Wang C.M."/>
            <person name="Sakai Y."/>
            <person name="Abe K."/>
            <person name="Yokota A."/>
            <person name="Donadio S."/>
            <person name="Cavaletti L."/>
            <person name="Monciardini P."/>
        </authorList>
    </citation>
    <scope>NUCLEOTIDE SEQUENCE [LARGE SCALE GENOMIC DNA]</scope>
    <source>
        <strain evidence="2 3">SOSP1-30</strain>
    </source>
</reference>
<evidence type="ECO:0000313" key="3">
    <source>
        <dbReference type="Proteomes" id="UP000654345"/>
    </source>
</evidence>
<feature type="region of interest" description="Disordered" evidence="1">
    <location>
        <begin position="26"/>
        <end position="63"/>
    </location>
</feature>
<evidence type="ECO:0000256" key="1">
    <source>
        <dbReference type="SAM" id="MobiDB-lite"/>
    </source>
</evidence>